<name>A0A034W814_BACDO</name>
<evidence type="ECO:0000259" key="1">
    <source>
        <dbReference type="Pfam" id="PF02931"/>
    </source>
</evidence>
<evidence type="ECO:0000313" key="2">
    <source>
        <dbReference type="EMBL" id="JAC50260.1"/>
    </source>
</evidence>
<keyword evidence="2" id="KW-0675">Receptor</keyword>
<feature type="domain" description="Neurotransmitter-gated ion-channel ligand-binding" evidence="1">
    <location>
        <begin position="2"/>
        <end position="57"/>
    </location>
</feature>
<dbReference type="AlphaFoldDB" id="A0A034W814"/>
<organism evidence="2">
    <name type="scientific">Bactrocera dorsalis</name>
    <name type="common">Oriental fruit fly</name>
    <name type="synonym">Dacus dorsalis</name>
    <dbReference type="NCBI Taxonomy" id="27457"/>
    <lineage>
        <taxon>Eukaryota</taxon>
        <taxon>Metazoa</taxon>
        <taxon>Ecdysozoa</taxon>
        <taxon>Arthropoda</taxon>
        <taxon>Hexapoda</taxon>
        <taxon>Insecta</taxon>
        <taxon>Pterygota</taxon>
        <taxon>Neoptera</taxon>
        <taxon>Endopterygota</taxon>
        <taxon>Diptera</taxon>
        <taxon>Brachycera</taxon>
        <taxon>Muscomorpha</taxon>
        <taxon>Tephritoidea</taxon>
        <taxon>Tephritidae</taxon>
        <taxon>Bactrocera</taxon>
        <taxon>Bactrocera</taxon>
    </lineage>
</organism>
<protein>
    <submittedName>
        <fullName evidence="2">Neuronal acetylcholine receptor subunit alpha-7</fullName>
    </submittedName>
</protein>
<gene>
    <name evidence="2" type="primary">ACHA7</name>
</gene>
<proteinExistence type="predicted"/>
<dbReference type="GO" id="GO:0016020">
    <property type="term" value="C:membrane"/>
    <property type="evidence" value="ECO:0007669"/>
    <property type="project" value="InterPro"/>
</dbReference>
<dbReference type="Pfam" id="PF02931">
    <property type="entry name" value="Neur_chan_LBD"/>
    <property type="match status" value="1"/>
</dbReference>
<dbReference type="GO" id="GO:0005230">
    <property type="term" value="F:extracellular ligand-gated monoatomic ion channel activity"/>
    <property type="evidence" value="ECO:0007669"/>
    <property type="project" value="InterPro"/>
</dbReference>
<dbReference type="EMBL" id="GAKP01008692">
    <property type="protein sequence ID" value="JAC50260.1"/>
    <property type="molecule type" value="Transcribed_RNA"/>
</dbReference>
<sequence>MNLRWNSSEFGGVRDLRFPPRKVWKTDVLMYNSTFEVFDGTYATNVVIRNNGPAFLSPLEKSTSRASHSTISDMKFRVWTYYGFQADEKAIDCRPGELLK</sequence>
<dbReference type="InterPro" id="IPR036734">
    <property type="entry name" value="Neur_chan_lig-bd_sf"/>
</dbReference>
<dbReference type="SUPFAM" id="SSF63712">
    <property type="entry name" value="Nicotinic receptor ligand binding domain-like"/>
    <property type="match status" value="1"/>
</dbReference>
<reference evidence="2" key="1">
    <citation type="journal article" date="2014" name="BMC Genomics">
        <title>Characterizing the developmental transcriptome of the oriental fruit fly, Bactrocera dorsalis (Diptera: Tephritidae) through comparative genomic analysis with Drosophila melanogaster utilizing modENCODE datasets.</title>
        <authorList>
            <person name="Geib S.M."/>
            <person name="Calla B."/>
            <person name="Hall B."/>
            <person name="Hou S."/>
            <person name="Manoukis N.C."/>
        </authorList>
    </citation>
    <scope>NUCLEOTIDE SEQUENCE</scope>
    <source>
        <strain evidence="2">Punador</strain>
    </source>
</reference>
<accession>A0A034W814</accession>
<dbReference type="Gene3D" id="2.70.170.10">
    <property type="entry name" value="Neurotransmitter-gated ion-channel ligand-binding domain"/>
    <property type="match status" value="1"/>
</dbReference>
<dbReference type="InterPro" id="IPR006202">
    <property type="entry name" value="Neur_chan_lig-bd"/>
</dbReference>